<dbReference type="Pfam" id="PF10418">
    <property type="entry name" value="DHODB_Fe-S_bind"/>
    <property type="match status" value="1"/>
</dbReference>
<comment type="cofactor">
    <cofactor evidence="1">
        <name>[2Fe-2S] cluster</name>
        <dbReference type="ChEBI" id="CHEBI:190135"/>
    </cofactor>
    <text evidence="1">Binds 1 [2Fe-2S] cluster per subunit.</text>
</comment>
<dbReference type="PANTHER" id="PTHR43513:SF3">
    <property type="entry name" value="DIHYDROOROTATE DEHYDROGENASE B (NAD(+)), ELECTRON TRANSFER SUBUNIT-RELATED"/>
    <property type="match status" value="1"/>
</dbReference>
<dbReference type="Gene3D" id="3.40.50.80">
    <property type="entry name" value="Nucleotide-binding domain of ferredoxin-NADP reductase (FNR) module"/>
    <property type="match status" value="1"/>
</dbReference>
<dbReference type="InterPro" id="IPR017938">
    <property type="entry name" value="Riboflavin_synthase-like_b-brl"/>
</dbReference>
<dbReference type="PIRSF" id="PIRSF006816">
    <property type="entry name" value="Cyc3_hyd_g"/>
    <property type="match status" value="1"/>
</dbReference>
<dbReference type="GO" id="GO:0016491">
    <property type="term" value="F:oxidoreductase activity"/>
    <property type="evidence" value="ECO:0007669"/>
    <property type="project" value="InterPro"/>
</dbReference>
<dbReference type="Proteomes" id="UP000737555">
    <property type="component" value="Unassembled WGS sequence"/>
</dbReference>
<name>A0A8T7H5K5_9EURY</name>
<feature type="binding site" evidence="1">
    <location>
        <position position="237"/>
    </location>
    <ligand>
        <name>[2Fe-2S] cluster</name>
        <dbReference type="ChEBI" id="CHEBI:190135"/>
    </ligand>
</feature>
<keyword evidence="1" id="KW-0408">Iron</keyword>
<evidence type="ECO:0000313" key="4">
    <source>
        <dbReference type="Proteomes" id="UP000737555"/>
    </source>
</evidence>
<dbReference type="CDD" id="cd06219">
    <property type="entry name" value="DHOD_e_trans_like1"/>
    <property type="match status" value="1"/>
</dbReference>
<dbReference type="SUPFAM" id="SSF52343">
    <property type="entry name" value="Ferredoxin reductase-like, C-terminal NADP-linked domain"/>
    <property type="match status" value="1"/>
</dbReference>
<dbReference type="PANTHER" id="PTHR43513">
    <property type="entry name" value="DIHYDROOROTATE DEHYDROGENASE B (NAD(+)), ELECTRON TRANSFER SUBUNIT"/>
    <property type="match status" value="1"/>
</dbReference>
<dbReference type="InterPro" id="IPR039261">
    <property type="entry name" value="FNR_nucleotide-bd"/>
</dbReference>
<dbReference type="Gene3D" id="2.40.30.10">
    <property type="entry name" value="Translation factors"/>
    <property type="match status" value="1"/>
</dbReference>
<accession>A0A8T7H5K5</accession>
<sequence>MKRLYKVELATKLADRVYEYWIHAPQVAQHARAGQFLILRLHETGERIPLTISAVRGDAVRVIFMAVGKTTQELATLRAGDSIKDVAGPLGKPSEIGKYGTCCVIGGGVGIASTPLIAKELKEAGNHVIGIIGARSADLLILEDEMRAICDELYITTDDGSKGVHGFASDVLKGLLNERTINRVWIIGPAIMMKVTSGVTVPYGVKTYVSLNPIMVDGTGMCGSCRVTVGGETKFACVDGPEFDAHQVDFAELMQRQRIYTSQEKVLLERFAEHQCRCGEGGHHHG</sequence>
<dbReference type="InterPro" id="IPR017927">
    <property type="entry name" value="FAD-bd_FR_type"/>
</dbReference>
<dbReference type="PROSITE" id="PS51384">
    <property type="entry name" value="FAD_FR"/>
    <property type="match status" value="1"/>
</dbReference>
<dbReference type="GO" id="GO:0006221">
    <property type="term" value="P:pyrimidine nucleotide biosynthetic process"/>
    <property type="evidence" value="ECO:0007669"/>
    <property type="project" value="InterPro"/>
</dbReference>
<protein>
    <submittedName>
        <fullName evidence="3">Sulfide/dihydroorotate dehydrogenase-like FAD/NAD-binding protein</fullName>
    </submittedName>
</protein>
<feature type="domain" description="FAD-binding FR-type" evidence="2">
    <location>
        <begin position="1"/>
        <end position="96"/>
    </location>
</feature>
<dbReference type="GO" id="GO:0051537">
    <property type="term" value="F:2 iron, 2 sulfur cluster binding"/>
    <property type="evidence" value="ECO:0007669"/>
    <property type="project" value="UniProtKB-KW"/>
</dbReference>
<keyword evidence="1" id="KW-0001">2Fe-2S</keyword>
<feature type="binding site" evidence="1">
    <location>
        <position position="225"/>
    </location>
    <ligand>
        <name>[2Fe-2S] cluster</name>
        <dbReference type="ChEBI" id="CHEBI:190135"/>
    </ligand>
</feature>
<evidence type="ECO:0000256" key="1">
    <source>
        <dbReference type="PIRSR" id="PIRSR006816-2"/>
    </source>
</evidence>
<evidence type="ECO:0000313" key="3">
    <source>
        <dbReference type="EMBL" id="NQS77929.1"/>
    </source>
</evidence>
<feature type="binding site" evidence="1">
    <location>
        <position position="222"/>
    </location>
    <ligand>
        <name>[2Fe-2S] cluster</name>
        <dbReference type="ChEBI" id="CHEBI:190135"/>
    </ligand>
</feature>
<keyword evidence="1" id="KW-0411">Iron-sulfur</keyword>
<dbReference type="GO" id="GO:0050660">
    <property type="term" value="F:flavin adenine dinucleotide binding"/>
    <property type="evidence" value="ECO:0007669"/>
    <property type="project" value="InterPro"/>
</dbReference>
<dbReference type="NCBIfam" id="NF004862">
    <property type="entry name" value="PRK06222.1"/>
    <property type="match status" value="1"/>
</dbReference>
<dbReference type="InterPro" id="IPR050353">
    <property type="entry name" value="PyrK_electron_transfer"/>
</dbReference>
<keyword evidence="1" id="KW-0479">Metal-binding</keyword>
<reference evidence="3" key="1">
    <citation type="submission" date="2020-05" db="EMBL/GenBank/DDBJ databases">
        <title>The first insight into the ecology of ammonia-tolerant syntrophic propionate oxidizing bacteria.</title>
        <authorList>
            <person name="Singh A."/>
            <person name="Schnurer A."/>
            <person name="Westerholm M."/>
        </authorList>
    </citation>
    <scope>NUCLEOTIDE SEQUENCE</scope>
    <source>
        <strain evidence="3">MAG54</strain>
    </source>
</reference>
<evidence type="ECO:0000259" key="2">
    <source>
        <dbReference type="PROSITE" id="PS51384"/>
    </source>
</evidence>
<proteinExistence type="predicted"/>
<dbReference type="AlphaFoldDB" id="A0A8T7H5K5"/>
<dbReference type="GO" id="GO:0046872">
    <property type="term" value="F:metal ion binding"/>
    <property type="evidence" value="ECO:0007669"/>
    <property type="project" value="UniProtKB-KW"/>
</dbReference>
<dbReference type="InterPro" id="IPR019480">
    <property type="entry name" value="Dihydroorotate_DH_Fe-S-bd"/>
</dbReference>
<organism evidence="3 4">
    <name type="scientific">Methanoculleus bourgensis</name>
    <dbReference type="NCBI Taxonomy" id="83986"/>
    <lineage>
        <taxon>Archaea</taxon>
        <taxon>Methanobacteriati</taxon>
        <taxon>Methanobacteriota</taxon>
        <taxon>Stenosarchaea group</taxon>
        <taxon>Methanomicrobia</taxon>
        <taxon>Methanomicrobiales</taxon>
        <taxon>Methanomicrobiaceae</taxon>
        <taxon>Methanoculleus</taxon>
    </lineage>
</organism>
<dbReference type="EMBL" id="JABMJE010000041">
    <property type="protein sequence ID" value="NQS77929.1"/>
    <property type="molecule type" value="Genomic_DNA"/>
</dbReference>
<gene>
    <name evidence="3" type="ORF">HQQ74_04325</name>
</gene>
<dbReference type="InterPro" id="IPR012165">
    <property type="entry name" value="Cyt_c3_hydrogenase_gsu"/>
</dbReference>
<comment type="caution">
    <text evidence="3">The sequence shown here is derived from an EMBL/GenBank/DDBJ whole genome shotgun (WGS) entry which is preliminary data.</text>
</comment>
<dbReference type="SUPFAM" id="SSF63380">
    <property type="entry name" value="Riboflavin synthase domain-like"/>
    <property type="match status" value="1"/>
</dbReference>